<dbReference type="EMBL" id="JAZGQO010000008">
    <property type="protein sequence ID" value="KAK6179440.1"/>
    <property type="molecule type" value="Genomic_DNA"/>
</dbReference>
<evidence type="ECO:0000256" key="6">
    <source>
        <dbReference type="ARBA" id="ARBA00023065"/>
    </source>
</evidence>
<evidence type="ECO:0000256" key="7">
    <source>
        <dbReference type="ARBA" id="ARBA00023136"/>
    </source>
</evidence>
<feature type="transmembrane region" description="Helical" evidence="12">
    <location>
        <begin position="617"/>
        <end position="641"/>
    </location>
</feature>
<keyword evidence="2" id="KW-0813">Transport</keyword>
<organism evidence="16 17">
    <name type="scientific">Patella caerulea</name>
    <name type="common">Rayed Mediterranean limpet</name>
    <dbReference type="NCBI Taxonomy" id="87958"/>
    <lineage>
        <taxon>Eukaryota</taxon>
        <taxon>Metazoa</taxon>
        <taxon>Spiralia</taxon>
        <taxon>Lophotrochozoa</taxon>
        <taxon>Mollusca</taxon>
        <taxon>Gastropoda</taxon>
        <taxon>Patellogastropoda</taxon>
        <taxon>Patelloidea</taxon>
        <taxon>Patellidae</taxon>
        <taxon>Patella</taxon>
    </lineage>
</organism>
<keyword evidence="3" id="KW-1003">Cell membrane</keyword>
<feature type="domain" description="Ionotropic glutamate receptor C-terminal" evidence="14">
    <location>
        <begin position="239"/>
        <end position="596"/>
    </location>
</feature>
<dbReference type="SUPFAM" id="SSF53850">
    <property type="entry name" value="Periplasmic binding protein-like II"/>
    <property type="match status" value="1"/>
</dbReference>
<keyword evidence="6" id="KW-0406">Ion transport</keyword>
<dbReference type="GO" id="GO:0015276">
    <property type="term" value="F:ligand-gated monoatomic ion channel activity"/>
    <property type="evidence" value="ECO:0007669"/>
    <property type="project" value="InterPro"/>
</dbReference>
<evidence type="ECO:0000259" key="15">
    <source>
        <dbReference type="SMART" id="SM00918"/>
    </source>
</evidence>
<feature type="chain" id="PRO_5042993943" evidence="13">
    <location>
        <begin position="24"/>
        <end position="656"/>
    </location>
</feature>
<reference evidence="16 17" key="1">
    <citation type="submission" date="2024-01" db="EMBL/GenBank/DDBJ databases">
        <title>The genome of the rayed Mediterranean limpet Patella caerulea (Linnaeus, 1758).</title>
        <authorList>
            <person name="Anh-Thu Weber A."/>
            <person name="Halstead-Nussloch G."/>
        </authorList>
    </citation>
    <scope>NUCLEOTIDE SEQUENCE [LARGE SCALE GENOMIC DNA]</scope>
    <source>
        <strain evidence="16">AATW-2023a</strain>
        <tissue evidence="16">Whole specimen</tissue>
    </source>
</reference>
<comment type="subcellular location">
    <subcellularLocation>
        <location evidence="1">Cell membrane</location>
        <topology evidence="1">Multi-pass membrane protein</topology>
    </subcellularLocation>
</comment>
<dbReference type="SMART" id="SM00918">
    <property type="entry name" value="Lig_chan-Glu_bd"/>
    <property type="match status" value="1"/>
</dbReference>
<evidence type="ECO:0000256" key="12">
    <source>
        <dbReference type="SAM" id="Phobius"/>
    </source>
</evidence>
<evidence type="ECO:0000256" key="1">
    <source>
        <dbReference type="ARBA" id="ARBA00004651"/>
    </source>
</evidence>
<dbReference type="Pfam" id="PF00060">
    <property type="entry name" value="Lig_chan"/>
    <property type="match status" value="1"/>
</dbReference>
<dbReference type="Gene3D" id="3.40.190.10">
    <property type="entry name" value="Periplasmic binding protein-like II"/>
    <property type="match status" value="2"/>
</dbReference>
<evidence type="ECO:0000256" key="5">
    <source>
        <dbReference type="ARBA" id="ARBA00022989"/>
    </source>
</evidence>
<evidence type="ECO:0000256" key="4">
    <source>
        <dbReference type="ARBA" id="ARBA00022692"/>
    </source>
</evidence>
<keyword evidence="7 12" id="KW-0472">Membrane</keyword>
<evidence type="ECO:0000313" key="16">
    <source>
        <dbReference type="EMBL" id="KAK6179440.1"/>
    </source>
</evidence>
<evidence type="ECO:0000256" key="8">
    <source>
        <dbReference type="ARBA" id="ARBA00023170"/>
    </source>
</evidence>
<dbReference type="PANTHER" id="PTHR42643">
    <property type="entry name" value="IONOTROPIC RECEPTOR 20A-RELATED"/>
    <property type="match status" value="1"/>
</dbReference>
<evidence type="ECO:0000256" key="11">
    <source>
        <dbReference type="ARBA" id="ARBA00023303"/>
    </source>
</evidence>
<feature type="transmembrane region" description="Helical" evidence="12">
    <location>
        <begin position="363"/>
        <end position="383"/>
    </location>
</feature>
<evidence type="ECO:0000259" key="14">
    <source>
        <dbReference type="SMART" id="SM00079"/>
    </source>
</evidence>
<comment type="caution">
    <text evidence="16">The sequence shown here is derived from an EMBL/GenBank/DDBJ whole genome shotgun (WGS) entry which is preliminary data.</text>
</comment>
<dbReference type="Proteomes" id="UP001347796">
    <property type="component" value="Unassembled WGS sequence"/>
</dbReference>
<protein>
    <submittedName>
        <fullName evidence="16">Uncharacterized protein</fullName>
    </submittedName>
</protein>
<keyword evidence="8" id="KW-0675">Receptor</keyword>
<accession>A0AAN8JML8</accession>
<dbReference type="Pfam" id="PF10613">
    <property type="entry name" value="Lig_chan-Glu_bd"/>
    <property type="match status" value="1"/>
</dbReference>
<evidence type="ECO:0000256" key="10">
    <source>
        <dbReference type="ARBA" id="ARBA00023286"/>
    </source>
</evidence>
<name>A0AAN8JML8_PATCE</name>
<keyword evidence="17" id="KW-1185">Reference proteome</keyword>
<proteinExistence type="predicted"/>
<feature type="transmembrane region" description="Helical" evidence="12">
    <location>
        <begin position="425"/>
        <end position="445"/>
    </location>
</feature>
<dbReference type="GO" id="GO:0050906">
    <property type="term" value="P:detection of stimulus involved in sensory perception"/>
    <property type="evidence" value="ECO:0007669"/>
    <property type="project" value="UniProtKB-ARBA"/>
</dbReference>
<feature type="transmembrane region" description="Helical" evidence="12">
    <location>
        <begin position="389"/>
        <end position="413"/>
    </location>
</feature>
<dbReference type="InterPro" id="IPR052192">
    <property type="entry name" value="Insect_Ionotropic_Sensory_Rcpt"/>
</dbReference>
<feature type="domain" description="Ionotropic glutamate receptor L-glutamate and glycine-binding" evidence="15">
    <location>
        <begin position="246"/>
        <end position="308"/>
    </location>
</feature>
<keyword evidence="10" id="KW-1071">Ligand-gated ion channel</keyword>
<gene>
    <name evidence="16" type="ORF">SNE40_011800</name>
</gene>
<dbReference type="GO" id="GO:0005886">
    <property type="term" value="C:plasma membrane"/>
    <property type="evidence" value="ECO:0007669"/>
    <property type="project" value="UniProtKB-SubCell"/>
</dbReference>
<sequence length="656" mass="75022">MDTWHITNIVLWLSLMNLAVTKFARFPRNNNRGTMENLLEIPRSKLDNSCFENMLSVLSVVVKSLHWSETVLFYEAVDGELPPKTETENVGFTSISYDVKNMNREQLTDILAASYIPQHPVKIILFLQNKTLELLKLANSFDMNSKRTTNYQTNSFWIIWSSVPVGNLFDNFHFHLKNLMLINCDMDILYASTVSNKTLTHIGCLNKRCIQNKELFEKGLKCSHAELYPNSKYKLNGRHLTIATMESNMIKRDIDNNGKSVYKGFLVELTNLLADSLNFTFTFVQPKDKKYGGKKNGSWQGLIGLLDRQEADMIVADLTITEDRQEAVDFIFPPFRQDTIGAVFKRNSTLESYWFKVFKPLHLYIYCCTFASIVVVGFLLFILDVDQYYLAIGILNCSRLSNIMTSLIGFVSVRGVGIWPKRESARVVVASFWMFCMVLTGVYVGNLTAKLTETREIFPFNSMEELLTRSDWKWGLTGDSLIEDIFSESKSKLISKAWQNIIEFNQTDQTVLHENRSFHIETVLNSDRYAYIVTQSKLYVLGRNDCALEAVSLVSDMSIALAVTKESFLKSGLEKIMWGLFDSGFFQVLEEKYARDNRPHSCKISTGNIRPMRPQDMLGGLLIILVGLGLAACVLIMEIVLRGHESFFKRKIQNVE</sequence>
<dbReference type="SMART" id="SM00079">
    <property type="entry name" value="PBPe"/>
    <property type="match status" value="1"/>
</dbReference>
<evidence type="ECO:0000313" key="17">
    <source>
        <dbReference type="Proteomes" id="UP001347796"/>
    </source>
</evidence>
<keyword evidence="13" id="KW-0732">Signal</keyword>
<dbReference type="InterPro" id="IPR019594">
    <property type="entry name" value="Glu/Gly-bd"/>
</dbReference>
<evidence type="ECO:0000256" key="13">
    <source>
        <dbReference type="SAM" id="SignalP"/>
    </source>
</evidence>
<dbReference type="InterPro" id="IPR001320">
    <property type="entry name" value="Iontro_rcpt_C"/>
</dbReference>
<evidence type="ECO:0000256" key="2">
    <source>
        <dbReference type="ARBA" id="ARBA00022448"/>
    </source>
</evidence>
<dbReference type="AlphaFoldDB" id="A0AAN8JML8"/>
<dbReference type="PANTHER" id="PTHR42643:SF24">
    <property type="entry name" value="IONOTROPIC RECEPTOR 60A"/>
    <property type="match status" value="1"/>
</dbReference>
<feature type="signal peptide" evidence="13">
    <location>
        <begin position="1"/>
        <end position="23"/>
    </location>
</feature>
<keyword evidence="11" id="KW-0407">Ion channel</keyword>
<keyword evidence="5 12" id="KW-1133">Transmembrane helix</keyword>
<keyword evidence="9" id="KW-0325">Glycoprotein</keyword>
<keyword evidence="4 12" id="KW-0812">Transmembrane</keyword>
<evidence type="ECO:0000256" key="3">
    <source>
        <dbReference type="ARBA" id="ARBA00022475"/>
    </source>
</evidence>
<evidence type="ECO:0000256" key="9">
    <source>
        <dbReference type="ARBA" id="ARBA00023180"/>
    </source>
</evidence>